<dbReference type="InterPro" id="IPR041657">
    <property type="entry name" value="HTH_17"/>
</dbReference>
<dbReference type="Pfam" id="PF12728">
    <property type="entry name" value="HTH_17"/>
    <property type="match status" value="1"/>
</dbReference>
<accession>A0A7K0KIG9</accession>
<dbReference type="AlphaFoldDB" id="A0A7K0KIG9"/>
<feature type="domain" description="Helix-turn-helix" evidence="1">
    <location>
        <begin position="64"/>
        <end position="112"/>
    </location>
</feature>
<reference evidence="2 3" key="1">
    <citation type="submission" date="2019-08" db="EMBL/GenBank/DDBJ databases">
        <title>In-depth cultivation of the pig gut microbiome towards novel bacterial diversity and tailored functional studies.</title>
        <authorList>
            <person name="Wylensek D."/>
            <person name="Hitch T.C.A."/>
            <person name="Clavel T."/>
        </authorList>
    </citation>
    <scope>NUCLEOTIDE SEQUENCE [LARGE SCALE GENOMIC DNA]</scope>
    <source>
        <strain evidence="2 3">LKV-178-WT-2A</strain>
    </source>
</reference>
<evidence type="ECO:0000313" key="3">
    <source>
        <dbReference type="Proteomes" id="UP000438914"/>
    </source>
</evidence>
<dbReference type="InterPro" id="IPR010093">
    <property type="entry name" value="SinI_DNA-bd"/>
</dbReference>
<evidence type="ECO:0000259" key="1">
    <source>
        <dbReference type="Pfam" id="PF12728"/>
    </source>
</evidence>
<protein>
    <submittedName>
        <fullName evidence="2">Helix-turn-helix domain-containing protein</fullName>
    </submittedName>
</protein>
<proteinExistence type="predicted"/>
<dbReference type="NCBIfam" id="TIGR01764">
    <property type="entry name" value="excise"/>
    <property type="match status" value="1"/>
</dbReference>
<sequence>MPAIGFEIKRKCKVCGEVFIAKTLDSLYCSPKCSKVAWKRKRDAQRKEEKLTQLALHIPDIREYLSVREAVAMFGVERTTLYRLIKNGTVPAINVGKRLTRIKRSALEAMFLTRTESNAEKTRPVPKKYSMEPGDCYTIGEICNRYHVDDSTVWSHIRKYSIPSRQIGNFVYVPKEEIDNLYKSEVK</sequence>
<dbReference type="Proteomes" id="UP000438914">
    <property type="component" value="Unassembled WGS sequence"/>
</dbReference>
<dbReference type="GO" id="GO:0003677">
    <property type="term" value="F:DNA binding"/>
    <property type="evidence" value="ECO:0007669"/>
    <property type="project" value="InterPro"/>
</dbReference>
<dbReference type="InterPro" id="IPR038148">
    <property type="entry name" value="Tn1545/Tn916_Xis"/>
</dbReference>
<name>A0A7K0KIG9_9BACT</name>
<dbReference type="EMBL" id="VUNG01000032">
    <property type="protein sequence ID" value="MST85260.1"/>
    <property type="molecule type" value="Genomic_DNA"/>
</dbReference>
<evidence type="ECO:0000313" key="2">
    <source>
        <dbReference type="EMBL" id="MST85260.1"/>
    </source>
</evidence>
<gene>
    <name evidence="2" type="ORF">FYJ73_11390</name>
</gene>
<dbReference type="Gene3D" id="3.90.105.50">
    <property type="match status" value="1"/>
</dbReference>
<organism evidence="2 3">
    <name type="scientific">Hallella mizrahii</name>
    <dbReference type="NCBI Taxonomy" id="2606637"/>
    <lineage>
        <taxon>Bacteria</taxon>
        <taxon>Pseudomonadati</taxon>
        <taxon>Bacteroidota</taxon>
        <taxon>Bacteroidia</taxon>
        <taxon>Bacteroidales</taxon>
        <taxon>Prevotellaceae</taxon>
        <taxon>Hallella</taxon>
    </lineage>
</organism>
<comment type="caution">
    <text evidence="2">The sequence shown here is derived from an EMBL/GenBank/DDBJ whole genome shotgun (WGS) entry which is preliminary data.</text>
</comment>
<dbReference type="RefSeq" id="WP_154534846.1">
    <property type="nucleotide sequence ID" value="NZ_VUNG01000032.1"/>
</dbReference>
<keyword evidence="3" id="KW-1185">Reference proteome</keyword>